<organism evidence="1 2">
    <name type="scientific">Acacia crassicarpa</name>
    <name type="common">northern wattle</name>
    <dbReference type="NCBI Taxonomy" id="499986"/>
    <lineage>
        <taxon>Eukaryota</taxon>
        <taxon>Viridiplantae</taxon>
        <taxon>Streptophyta</taxon>
        <taxon>Embryophyta</taxon>
        <taxon>Tracheophyta</taxon>
        <taxon>Spermatophyta</taxon>
        <taxon>Magnoliopsida</taxon>
        <taxon>eudicotyledons</taxon>
        <taxon>Gunneridae</taxon>
        <taxon>Pentapetalae</taxon>
        <taxon>rosids</taxon>
        <taxon>fabids</taxon>
        <taxon>Fabales</taxon>
        <taxon>Fabaceae</taxon>
        <taxon>Caesalpinioideae</taxon>
        <taxon>mimosoid clade</taxon>
        <taxon>Acacieae</taxon>
        <taxon>Acacia</taxon>
    </lineage>
</organism>
<dbReference type="EMBL" id="JAWXYG010000013">
    <property type="protein sequence ID" value="KAK4255344.1"/>
    <property type="molecule type" value="Genomic_DNA"/>
</dbReference>
<keyword evidence="2" id="KW-1185">Reference proteome</keyword>
<protein>
    <submittedName>
        <fullName evidence="1">Uncharacterized protein</fullName>
    </submittedName>
</protein>
<dbReference type="AlphaFoldDB" id="A0AAE1IT91"/>
<evidence type="ECO:0000313" key="2">
    <source>
        <dbReference type="Proteomes" id="UP001293593"/>
    </source>
</evidence>
<accession>A0AAE1IT91</accession>
<dbReference type="PANTHER" id="PTHR35495">
    <property type="entry name" value="OS06G0679600 PROTEIN"/>
    <property type="match status" value="1"/>
</dbReference>
<gene>
    <name evidence="1" type="ORF">QN277_008356</name>
</gene>
<dbReference type="Proteomes" id="UP001293593">
    <property type="component" value="Unassembled WGS sequence"/>
</dbReference>
<sequence length="125" mass="13602">MVRTRDLQLPRADHFHKFLKPGALARIRDSRISARSHRLTSLCQISLRSASPPSSPHSTHGLSQINVAEAPPCFAGRTYGPRCPQRKKLVAAKYVLFVAAAPSNLAVNSPDLTTDSFNNDVAVAN</sequence>
<name>A0AAE1IT91_9FABA</name>
<comment type="caution">
    <text evidence="1">The sequence shown here is derived from an EMBL/GenBank/DDBJ whole genome shotgun (WGS) entry which is preliminary data.</text>
</comment>
<reference evidence="1" key="1">
    <citation type="submission" date="2023-10" db="EMBL/GenBank/DDBJ databases">
        <title>Chromosome-level genome of the transformable northern wattle, Acacia crassicarpa.</title>
        <authorList>
            <person name="Massaro I."/>
            <person name="Sinha N.R."/>
            <person name="Poethig S."/>
            <person name="Leichty A.R."/>
        </authorList>
    </citation>
    <scope>NUCLEOTIDE SEQUENCE</scope>
    <source>
        <strain evidence="1">Acra3RX</strain>
        <tissue evidence="1">Leaf</tissue>
    </source>
</reference>
<proteinExistence type="predicted"/>
<dbReference type="PANTHER" id="PTHR35495:SF10">
    <property type="entry name" value="PEPTIDASE S26 DOMAIN-CONTAINING PROTEIN"/>
    <property type="match status" value="1"/>
</dbReference>
<evidence type="ECO:0000313" key="1">
    <source>
        <dbReference type="EMBL" id="KAK4255344.1"/>
    </source>
</evidence>